<proteinExistence type="predicted"/>
<organism evidence="1 2">
    <name type="scientific">Escherichia coli</name>
    <dbReference type="NCBI Taxonomy" id="562"/>
    <lineage>
        <taxon>Bacteria</taxon>
        <taxon>Pseudomonadati</taxon>
        <taxon>Pseudomonadota</taxon>
        <taxon>Gammaproteobacteria</taxon>
        <taxon>Enterobacterales</taxon>
        <taxon>Enterobacteriaceae</taxon>
        <taxon>Escherichia</taxon>
    </lineage>
</organism>
<dbReference type="InterPro" id="IPR008394">
    <property type="entry name" value="AfaD"/>
</dbReference>
<dbReference type="CDD" id="cd18776">
    <property type="entry name" value="AfaD-like"/>
    <property type="match status" value="1"/>
</dbReference>
<dbReference type="InterPro" id="IPR008966">
    <property type="entry name" value="Adhesion_dom_sf"/>
</dbReference>
<dbReference type="AlphaFoldDB" id="A0A6D0V305"/>
<dbReference type="Pfam" id="PF05775">
    <property type="entry name" value="AfaD"/>
    <property type="match status" value="1"/>
</dbReference>
<comment type="caution">
    <text evidence="1">The sequence shown here is derived from an EMBL/GenBank/DDBJ whole genome shotgun (WGS) entry which is preliminary data.</text>
</comment>
<accession>A0A6D0V305</accession>
<name>A0A6D0V305_ECOLX</name>
<protein>
    <submittedName>
        <fullName evidence="1">Adhesin</fullName>
    </submittedName>
</protein>
<reference evidence="1 2" key="1">
    <citation type="journal article" date="2019" name="Nat. Med.">
        <title>A library of human gut bacterial isolates paired with longitudinal multiomics data enables mechanistic microbiome research.</title>
        <authorList>
            <person name="Poyet M."/>
            <person name="Groussin M."/>
            <person name="Gibbons S.M."/>
            <person name="Avila-Pacheco J."/>
            <person name="Jiang X."/>
            <person name="Kearney S.M."/>
            <person name="Perrotta A.R."/>
            <person name="Berdy B."/>
            <person name="Zhao S."/>
            <person name="Lieberman T.D."/>
            <person name="Swanson P.K."/>
            <person name="Smith M."/>
            <person name="Roesemann S."/>
            <person name="Alexander J.E."/>
            <person name="Rich S.A."/>
            <person name="Livny J."/>
            <person name="Vlamakis H."/>
            <person name="Clish C."/>
            <person name="Bullock K."/>
            <person name="Deik A."/>
            <person name="Scott J."/>
            <person name="Pierce K.A."/>
            <person name="Xavier R.J."/>
            <person name="Alm E.J."/>
        </authorList>
    </citation>
    <scope>NUCLEOTIDE SEQUENCE [LARGE SCALE GENOMIC DNA]</scope>
    <source>
        <strain evidence="1 2">BIOML-A112</strain>
    </source>
</reference>
<dbReference type="InterPro" id="IPR037028">
    <property type="entry name" value="Dr_adhesin_sf"/>
</dbReference>
<evidence type="ECO:0000313" key="1">
    <source>
        <dbReference type="EMBL" id="NAG21774.1"/>
    </source>
</evidence>
<sequence length="142" mass="15541">MQVCTVAVLLMVMSGLSQAAELNIIPHKGMNGSLRDGAKVARGQIVCRGAHIGFYVWMNARQEGKGAGRYIVQGRRDSRHEIRVRLDGEGWSPVEEGQRGVLRLGMEEQAVFNVVADGDQYVPPDDYIFSVGGICINNAPQK</sequence>
<dbReference type="EMBL" id="WXKQ01000026">
    <property type="protein sequence ID" value="NAG21774.1"/>
    <property type="molecule type" value="Genomic_DNA"/>
</dbReference>
<dbReference type="Proteomes" id="UP000475070">
    <property type="component" value="Unassembled WGS sequence"/>
</dbReference>
<gene>
    <name evidence="1" type="ORF">GUC01_22575</name>
</gene>
<dbReference type="SUPFAM" id="SSF49401">
    <property type="entry name" value="Bacterial adhesins"/>
    <property type="match status" value="1"/>
</dbReference>
<evidence type="ECO:0000313" key="2">
    <source>
        <dbReference type="Proteomes" id="UP000475070"/>
    </source>
</evidence>
<dbReference type="Gene3D" id="2.60.40.1570">
    <property type="entry name" value="Dr adhesin"/>
    <property type="match status" value="1"/>
</dbReference>